<dbReference type="InterPro" id="IPR002575">
    <property type="entry name" value="Aminoglycoside_PTrfase"/>
</dbReference>
<dbReference type="InterPro" id="IPR011009">
    <property type="entry name" value="Kinase-like_dom_sf"/>
</dbReference>
<dbReference type="Gene3D" id="3.90.1200.10">
    <property type="match status" value="1"/>
</dbReference>
<keyword evidence="3" id="KW-1185">Reference proteome</keyword>
<feature type="domain" description="Aminoglycoside phosphotransferase" evidence="1">
    <location>
        <begin position="24"/>
        <end position="257"/>
    </location>
</feature>
<accession>A0ABQ2VFD6</accession>
<dbReference type="RefSeq" id="WP_189259445.1">
    <property type="nucleotide sequence ID" value="NZ_BMRE01000075.1"/>
</dbReference>
<sequence>MRDAVVASTYVSVGALFGVELVGWEPLSPGVTGKAYKVTDGHDDYVLKEVADESGVSFELAWLRDFTGNPDVGTPVPLERVDGGLMPVSRGGRKWTLSRWVPGRASALETEQLLTAYARVLTALQRTELSDSTTRVMGTARRYDSTYFDNAAGTVTHAVGDVLGGGEFGSLWRAMMRAEEVLEGLDKIPGEIGPVHADVHEDHLMVDEVTGSVGVVDFARCGVGVRGLDVAMVAHYLPDELHDELRSQYTAHGGSAAGLDGDEWQSLLLLAAVDNLATLTTKSPTREMLLSGVPDLLHCVHNTLN</sequence>
<dbReference type="Pfam" id="PF01636">
    <property type="entry name" value="APH"/>
    <property type="match status" value="1"/>
</dbReference>
<evidence type="ECO:0000313" key="2">
    <source>
        <dbReference type="EMBL" id="GGU81118.1"/>
    </source>
</evidence>
<name>A0ABQ2VFD6_9PSEU</name>
<dbReference type="Proteomes" id="UP000649573">
    <property type="component" value="Unassembled WGS sequence"/>
</dbReference>
<dbReference type="SUPFAM" id="SSF56112">
    <property type="entry name" value="Protein kinase-like (PK-like)"/>
    <property type="match status" value="1"/>
</dbReference>
<dbReference type="EMBL" id="BMRE01000075">
    <property type="protein sequence ID" value="GGU81118.1"/>
    <property type="molecule type" value="Genomic_DNA"/>
</dbReference>
<comment type="caution">
    <text evidence="2">The sequence shown here is derived from an EMBL/GenBank/DDBJ whole genome shotgun (WGS) entry which is preliminary data.</text>
</comment>
<proteinExistence type="predicted"/>
<protein>
    <recommendedName>
        <fullName evidence="1">Aminoglycoside phosphotransferase domain-containing protein</fullName>
    </recommendedName>
</protein>
<gene>
    <name evidence="2" type="ORF">GCM10010178_84780</name>
</gene>
<evidence type="ECO:0000313" key="3">
    <source>
        <dbReference type="Proteomes" id="UP000649573"/>
    </source>
</evidence>
<organism evidence="2 3">
    <name type="scientific">Lentzea flava</name>
    <dbReference type="NCBI Taxonomy" id="103732"/>
    <lineage>
        <taxon>Bacteria</taxon>
        <taxon>Bacillati</taxon>
        <taxon>Actinomycetota</taxon>
        <taxon>Actinomycetes</taxon>
        <taxon>Pseudonocardiales</taxon>
        <taxon>Pseudonocardiaceae</taxon>
        <taxon>Lentzea</taxon>
    </lineage>
</organism>
<evidence type="ECO:0000259" key="1">
    <source>
        <dbReference type="Pfam" id="PF01636"/>
    </source>
</evidence>
<reference evidence="3" key="1">
    <citation type="journal article" date="2019" name="Int. J. Syst. Evol. Microbiol.">
        <title>The Global Catalogue of Microorganisms (GCM) 10K type strain sequencing project: providing services to taxonomists for standard genome sequencing and annotation.</title>
        <authorList>
            <consortium name="The Broad Institute Genomics Platform"/>
            <consortium name="The Broad Institute Genome Sequencing Center for Infectious Disease"/>
            <person name="Wu L."/>
            <person name="Ma J."/>
        </authorList>
    </citation>
    <scope>NUCLEOTIDE SEQUENCE [LARGE SCALE GENOMIC DNA]</scope>
    <source>
        <strain evidence="3">JCM 3296</strain>
    </source>
</reference>